<dbReference type="NCBIfam" id="TIGR00220">
    <property type="entry name" value="mscL"/>
    <property type="match status" value="1"/>
</dbReference>
<keyword evidence="7 10" id="KW-0406">Ion transport</keyword>
<evidence type="ECO:0000256" key="5">
    <source>
        <dbReference type="ARBA" id="ARBA00022692"/>
    </source>
</evidence>
<proteinExistence type="inferred from homology"/>
<gene>
    <name evidence="10" type="primary">mscL</name>
    <name evidence="11" type="ORF">COT91_02075</name>
</gene>
<dbReference type="Pfam" id="PF01741">
    <property type="entry name" value="MscL"/>
    <property type="match status" value="1"/>
</dbReference>
<evidence type="ECO:0000256" key="1">
    <source>
        <dbReference type="ARBA" id="ARBA00004651"/>
    </source>
</evidence>
<protein>
    <recommendedName>
        <fullName evidence="10">Large-conductance mechanosensitive channel</fullName>
    </recommendedName>
</protein>
<keyword evidence="4 10" id="KW-1003">Cell membrane</keyword>
<comment type="subcellular location">
    <subcellularLocation>
        <location evidence="1 10">Cell membrane</location>
        <topology evidence="1 10">Multi-pass membrane protein</topology>
    </subcellularLocation>
</comment>
<organism evidence="11 12">
    <name type="scientific">Candidatus Doudnabacteria bacterium CG10_big_fil_rev_8_21_14_0_10_41_10</name>
    <dbReference type="NCBI Taxonomy" id="1974551"/>
    <lineage>
        <taxon>Bacteria</taxon>
        <taxon>Candidatus Doudnaibacteriota</taxon>
    </lineage>
</organism>
<evidence type="ECO:0000256" key="9">
    <source>
        <dbReference type="ARBA" id="ARBA00023303"/>
    </source>
</evidence>
<dbReference type="NCBIfam" id="NF001843">
    <property type="entry name" value="PRK00567.1-4"/>
    <property type="match status" value="1"/>
</dbReference>
<dbReference type="InterPro" id="IPR037673">
    <property type="entry name" value="MSC/AndL"/>
</dbReference>
<dbReference type="PANTHER" id="PTHR30266">
    <property type="entry name" value="MECHANOSENSITIVE CHANNEL MSCL"/>
    <property type="match status" value="1"/>
</dbReference>
<keyword evidence="8 10" id="KW-0472">Membrane</keyword>
<comment type="function">
    <text evidence="10">Channel that opens in response to stretch forces in the membrane lipid bilayer. May participate in the regulation of osmotic pressure changes within the cell.</text>
</comment>
<name>A0A2H0VDX0_9BACT</name>
<comment type="similarity">
    <text evidence="2 10">Belongs to the MscL family.</text>
</comment>
<dbReference type="PROSITE" id="PS01327">
    <property type="entry name" value="MSCL"/>
    <property type="match status" value="1"/>
</dbReference>
<evidence type="ECO:0000256" key="10">
    <source>
        <dbReference type="HAMAP-Rule" id="MF_00115"/>
    </source>
</evidence>
<dbReference type="Proteomes" id="UP000230557">
    <property type="component" value="Unassembled WGS sequence"/>
</dbReference>
<sequence>MLKEFKEFAMKGNVLDLAIAVIIGVAFGKIITSLVNDIIMPPIGLLLGGVDFSNLTITLKKAASGVEAVTLNYGVFINSVIDFLIVALTIFLAVKQFNRFKKPAPIVAPATKNCPMCKTAIHKDATKCPSCTADI</sequence>
<evidence type="ECO:0000256" key="2">
    <source>
        <dbReference type="ARBA" id="ARBA00007254"/>
    </source>
</evidence>
<accession>A0A2H0VDX0</accession>
<dbReference type="GO" id="GO:0008381">
    <property type="term" value="F:mechanosensitive monoatomic ion channel activity"/>
    <property type="evidence" value="ECO:0007669"/>
    <property type="project" value="UniProtKB-UniRule"/>
</dbReference>
<evidence type="ECO:0000313" key="12">
    <source>
        <dbReference type="Proteomes" id="UP000230557"/>
    </source>
</evidence>
<reference evidence="12" key="1">
    <citation type="submission" date="2017-09" db="EMBL/GenBank/DDBJ databases">
        <title>Depth-based differentiation of microbial function through sediment-hosted aquifers and enrichment of novel symbionts in the deep terrestrial subsurface.</title>
        <authorList>
            <person name="Probst A.J."/>
            <person name="Ladd B."/>
            <person name="Jarett J.K."/>
            <person name="Geller-Mcgrath D.E."/>
            <person name="Sieber C.M.K."/>
            <person name="Emerson J.B."/>
            <person name="Anantharaman K."/>
            <person name="Thomas B.C."/>
            <person name="Malmstrom R."/>
            <person name="Stieglmeier M."/>
            <person name="Klingl A."/>
            <person name="Woyke T."/>
            <person name="Ryan C.M."/>
            <person name="Banfield J.F."/>
        </authorList>
    </citation>
    <scope>NUCLEOTIDE SEQUENCE [LARGE SCALE GENOMIC DNA]</scope>
</reference>
<evidence type="ECO:0000256" key="8">
    <source>
        <dbReference type="ARBA" id="ARBA00023136"/>
    </source>
</evidence>
<dbReference type="Gene3D" id="1.10.1200.120">
    <property type="entry name" value="Large-conductance mechanosensitive channel, MscL, domain 1"/>
    <property type="match status" value="1"/>
</dbReference>
<evidence type="ECO:0000256" key="3">
    <source>
        <dbReference type="ARBA" id="ARBA00022448"/>
    </source>
</evidence>
<dbReference type="InterPro" id="IPR001185">
    <property type="entry name" value="MS_channel"/>
</dbReference>
<evidence type="ECO:0000256" key="7">
    <source>
        <dbReference type="ARBA" id="ARBA00023065"/>
    </source>
</evidence>
<dbReference type="PANTHER" id="PTHR30266:SF2">
    <property type="entry name" value="LARGE-CONDUCTANCE MECHANOSENSITIVE CHANNEL"/>
    <property type="match status" value="1"/>
</dbReference>
<dbReference type="InterPro" id="IPR019823">
    <property type="entry name" value="Mechanosensitive_channel_CS"/>
</dbReference>
<feature type="transmembrane region" description="Helical" evidence="10">
    <location>
        <begin position="73"/>
        <end position="94"/>
    </location>
</feature>
<comment type="caution">
    <text evidence="11">The sequence shown here is derived from an EMBL/GenBank/DDBJ whole genome shotgun (WGS) entry which is preliminary data.</text>
</comment>
<dbReference type="InterPro" id="IPR036019">
    <property type="entry name" value="MscL_channel"/>
</dbReference>
<keyword evidence="6 10" id="KW-1133">Transmembrane helix</keyword>
<evidence type="ECO:0000256" key="4">
    <source>
        <dbReference type="ARBA" id="ARBA00022475"/>
    </source>
</evidence>
<keyword evidence="9 10" id="KW-0407">Ion channel</keyword>
<dbReference type="AlphaFoldDB" id="A0A2H0VDX0"/>
<dbReference type="PRINTS" id="PR01264">
    <property type="entry name" value="MECHCHANNEL"/>
</dbReference>
<dbReference type="GO" id="GO:0005886">
    <property type="term" value="C:plasma membrane"/>
    <property type="evidence" value="ECO:0007669"/>
    <property type="project" value="UniProtKB-SubCell"/>
</dbReference>
<dbReference type="SUPFAM" id="SSF81330">
    <property type="entry name" value="Gated mechanosensitive channel"/>
    <property type="match status" value="1"/>
</dbReference>
<comment type="subunit">
    <text evidence="10">Homopentamer.</text>
</comment>
<evidence type="ECO:0000313" key="11">
    <source>
        <dbReference type="EMBL" id="PIR97298.1"/>
    </source>
</evidence>
<dbReference type="EMBL" id="PFAJ01000029">
    <property type="protein sequence ID" value="PIR97298.1"/>
    <property type="molecule type" value="Genomic_DNA"/>
</dbReference>
<evidence type="ECO:0000256" key="6">
    <source>
        <dbReference type="ARBA" id="ARBA00022989"/>
    </source>
</evidence>
<keyword evidence="3 10" id="KW-0813">Transport</keyword>
<dbReference type="HAMAP" id="MF_00115">
    <property type="entry name" value="MscL"/>
    <property type="match status" value="1"/>
</dbReference>
<keyword evidence="5 10" id="KW-0812">Transmembrane</keyword>
<feature type="transmembrane region" description="Helical" evidence="10">
    <location>
        <begin position="12"/>
        <end position="31"/>
    </location>
</feature>